<dbReference type="InterPro" id="IPR023753">
    <property type="entry name" value="FAD/NAD-binding_dom"/>
</dbReference>
<dbReference type="STRING" id="1314674.A0A0D7ARH0"/>
<evidence type="ECO:0000256" key="1">
    <source>
        <dbReference type="ARBA" id="ARBA00001974"/>
    </source>
</evidence>
<dbReference type="GO" id="GO:0050660">
    <property type="term" value="F:flavin adenine dinucleotide binding"/>
    <property type="evidence" value="ECO:0007669"/>
    <property type="project" value="InterPro"/>
</dbReference>
<dbReference type="SUPFAM" id="SSF51905">
    <property type="entry name" value="FAD/NAD(P)-binding domain"/>
    <property type="match status" value="1"/>
</dbReference>
<evidence type="ECO:0000256" key="3">
    <source>
        <dbReference type="ARBA" id="ARBA00023002"/>
    </source>
</evidence>
<reference evidence="7 8" key="1">
    <citation type="journal article" date="2015" name="Fungal Genet. Biol.">
        <title>Evolution of novel wood decay mechanisms in Agaricales revealed by the genome sequences of Fistulina hepatica and Cylindrobasidium torrendii.</title>
        <authorList>
            <person name="Floudas D."/>
            <person name="Held B.W."/>
            <person name="Riley R."/>
            <person name="Nagy L.G."/>
            <person name="Koehler G."/>
            <person name="Ransdell A.S."/>
            <person name="Younus H."/>
            <person name="Chow J."/>
            <person name="Chiniquy J."/>
            <person name="Lipzen A."/>
            <person name="Tritt A."/>
            <person name="Sun H."/>
            <person name="Haridas S."/>
            <person name="LaButti K."/>
            <person name="Ohm R.A."/>
            <person name="Kues U."/>
            <person name="Blanchette R.A."/>
            <person name="Grigoriev I.V."/>
            <person name="Minto R.E."/>
            <person name="Hibbett D.S."/>
        </authorList>
    </citation>
    <scope>NUCLEOTIDE SEQUENCE [LARGE SCALE GENOMIC DNA]</scope>
    <source>
        <strain evidence="7 8">FP15055 ss-10</strain>
    </source>
</reference>
<evidence type="ECO:0000256" key="5">
    <source>
        <dbReference type="ARBA" id="ARBA00023284"/>
    </source>
</evidence>
<evidence type="ECO:0000256" key="4">
    <source>
        <dbReference type="ARBA" id="ARBA00023157"/>
    </source>
</evidence>
<dbReference type="Proteomes" id="UP000054007">
    <property type="component" value="Unassembled WGS sequence"/>
</dbReference>
<dbReference type="GO" id="GO:0045454">
    <property type="term" value="P:cell redox homeostasis"/>
    <property type="evidence" value="ECO:0007669"/>
    <property type="project" value="InterPro"/>
</dbReference>
<feature type="domain" description="FAD/NAD(P)-binding" evidence="6">
    <location>
        <begin position="84"/>
        <end position="133"/>
    </location>
</feature>
<evidence type="ECO:0000259" key="6">
    <source>
        <dbReference type="Pfam" id="PF07992"/>
    </source>
</evidence>
<dbReference type="InterPro" id="IPR046952">
    <property type="entry name" value="GSHR/TRXR-like"/>
</dbReference>
<evidence type="ECO:0000256" key="2">
    <source>
        <dbReference type="ARBA" id="ARBA00007532"/>
    </source>
</evidence>
<proteinExistence type="inferred from homology"/>
<evidence type="ECO:0000313" key="8">
    <source>
        <dbReference type="Proteomes" id="UP000054007"/>
    </source>
</evidence>
<dbReference type="GO" id="GO:0006749">
    <property type="term" value="P:glutathione metabolic process"/>
    <property type="evidence" value="ECO:0007669"/>
    <property type="project" value="TreeGrafter"/>
</dbReference>
<gene>
    <name evidence="7" type="ORF">CYLTODRAFT_415788</name>
</gene>
<dbReference type="EMBL" id="KN881135">
    <property type="protein sequence ID" value="KIY60948.1"/>
    <property type="molecule type" value="Genomic_DNA"/>
</dbReference>
<accession>A0A0D7ARH0</accession>
<dbReference type="Pfam" id="PF07992">
    <property type="entry name" value="Pyr_redox_2"/>
    <property type="match status" value="1"/>
</dbReference>
<comment type="similarity">
    <text evidence="2">Belongs to the class-I pyridine nucleotide-disulfide oxidoreductase family.</text>
</comment>
<keyword evidence="3" id="KW-0560">Oxidoreductase</keyword>
<organism evidence="7 8">
    <name type="scientific">Cylindrobasidium torrendii FP15055 ss-10</name>
    <dbReference type="NCBI Taxonomy" id="1314674"/>
    <lineage>
        <taxon>Eukaryota</taxon>
        <taxon>Fungi</taxon>
        <taxon>Dikarya</taxon>
        <taxon>Basidiomycota</taxon>
        <taxon>Agaricomycotina</taxon>
        <taxon>Agaricomycetes</taxon>
        <taxon>Agaricomycetidae</taxon>
        <taxon>Agaricales</taxon>
        <taxon>Marasmiineae</taxon>
        <taxon>Physalacriaceae</taxon>
        <taxon>Cylindrobasidium</taxon>
    </lineage>
</organism>
<dbReference type="GO" id="GO:0034599">
    <property type="term" value="P:cellular response to oxidative stress"/>
    <property type="evidence" value="ECO:0007669"/>
    <property type="project" value="TreeGrafter"/>
</dbReference>
<dbReference type="Gene3D" id="3.50.50.60">
    <property type="entry name" value="FAD/NAD(P)-binding domain"/>
    <property type="match status" value="3"/>
</dbReference>
<keyword evidence="5" id="KW-0676">Redox-active center</keyword>
<sequence>MPLKPYVLQQEDTPGPIVPKNIPAAEFGVTSDDFFALETEPKHAAVVGRDYIGAEPAGVFNRLGLDAEVGCQDHQARMLSRSRADKTITLDNGETVIADCILGAIGRAPNIEGLNLDKLGVETDSKGDIAVDK</sequence>
<dbReference type="PANTHER" id="PTHR42737">
    <property type="entry name" value="GLUTATHIONE REDUCTASE"/>
    <property type="match status" value="1"/>
</dbReference>
<dbReference type="PANTHER" id="PTHR42737:SF2">
    <property type="entry name" value="GLUTATHIONE REDUCTASE"/>
    <property type="match status" value="1"/>
</dbReference>
<dbReference type="InterPro" id="IPR036188">
    <property type="entry name" value="FAD/NAD-bd_sf"/>
</dbReference>
<dbReference type="PRINTS" id="PR00368">
    <property type="entry name" value="FADPNR"/>
</dbReference>
<keyword evidence="8" id="KW-1185">Reference proteome</keyword>
<evidence type="ECO:0000313" key="7">
    <source>
        <dbReference type="EMBL" id="KIY60948.1"/>
    </source>
</evidence>
<dbReference type="GO" id="GO:0004362">
    <property type="term" value="F:glutathione-disulfide reductase (NADPH) activity"/>
    <property type="evidence" value="ECO:0007669"/>
    <property type="project" value="TreeGrafter"/>
</dbReference>
<dbReference type="GO" id="GO:0005739">
    <property type="term" value="C:mitochondrion"/>
    <property type="evidence" value="ECO:0007669"/>
    <property type="project" value="TreeGrafter"/>
</dbReference>
<comment type="cofactor">
    <cofactor evidence="1">
        <name>FAD</name>
        <dbReference type="ChEBI" id="CHEBI:57692"/>
    </cofactor>
</comment>
<dbReference type="OrthoDB" id="5956163at2759"/>
<name>A0A0D7ARH0_9AGAR</name>
<dbReference type="GO" id="GO:0005829">
    <property type="term" value="C:cytosol"/>
    <property type="evidence" value="ECO:0007669"/>
    <property type="project" value="TreeGrafter"/>
</dbReference>
<dbReference type="AlphaFoldDB" id="A0A0D7ARH0"/>
<keyword evidence="4" id="KW-1015">Disulfide bond</keyword>
<protein>
    <submittedName>
        <fullName evidence="7">FAD/NAD(P)-binding domain-containing protein</fullName>
    </submittedName>
</protein>